<dbReference type="Proteomes" id="UP000273643">
    <property type="component" value="Unassembled WGS sequence"/>
</dbReference>
<dbReference type="SUPFAM" id="SSF142433">
    <property type="entry name" value="CinA-like"/>
    <property type="match status" value="1"/>
</dbReference>
<dbReference type="Gene3D" id="3.90.950.20">
    <property type="entry name" value="CinA-like"/>
    <property type="match status" value="1"/>
</dbReference>
<dbReference type="OrthoDB" id="9801454at2"/>
<evidence type="ECO:0000313" key="2">
    <source>
        <dbReference type="EMBL" id="ROQ20483.1"/>
    </source>
</evidence>
<dbReference type="AlphaFoldDB" id="A0A3N1NWF4"/>
<dbReference type="InterPro" id="IPR036653">
    <property type="entry name" value="CinA-like_C"/>
</dbReference>
<proteinExistence type="predicted"/>
<reference evidence="2 3" key="1">
    <citation type="submission" date="2018-11" db="EMBL/GenBank/DDBJ databases">
        <title>Genomic Encyclopedia of Type Strains, Phase IV (KMG-IV): sequencing the most valuable type-strain genomes for metagenomic binning, comparative biology and taxonomic classification.</title>
        <authorList>
            <person name="Goeker M."/>
        </authorList>
    </citation>
    <scope>NUCLEOTIDE SEQUENCE [LARGE SCALE GENOMIC DNA]</scope>
    <source>
        <strain evidence="2 3">DSM 16974</strain>
    </source>
</reference>
<dbReference type="EMBL" id="RJUK01000001">
    <property type="protein sequence ID" value="ROQ20483.1"/>
    <property type="molecule type" value="Genomic_DNA"/>
</dbReference>
<feature type="domain" description="CinA C-terminal" evidence="1">
    <location>
        <begin position="13"/>
        <end position="168"/>
    </location>
</feature>
<dbReference type="NCBIfam" id="TIGR00199">
    <property type="entry name" value="PncC_domain"/>
    <property type="match status" value="1"/>
</dbReference>
<gene>
    <name evidence="2" type="ORF">EDC38_1089</name>
</gene>
<accession>A0A3N1NWF4</accession>
<dbReference type="RefSeq" id="WP_123637623.1">
    <property type="nucleotide sequence ID" value="NZ_RJUK01000001.1"/>
</dbReference>
<comment type="caution">
    <text evidence="2">The sequence shown here is derived from an EMBL/GenBank/DDBJ whole genome shotgun (WGS) entry which is preliminary data.</text>
</comment>
<keyword evidence="3" id="KW-1185">Reference proteome</keyword>
<evidence type="ECO:0000313" key="3">
    <source>
        <dbReference type="Proteomes" id="UP000273643"/>
    </source>
</evidence>
<evidence type="ECO:0000259" key="1">
    <source>
        <dbReference type="Pfam" id="PF02464"/>
    </source>
</evidence>
<dbReference type="InterPro" id="IPR008136">
    <property type="entry name" value="CinA_C"/>
</dbReference>
<organism evidence="2 3">
    <name type="scientific">Marinimicrobium koreense</name>
    <dbReference type="NCBI Taxonomy" id="306545"/>
    <lineage>
        <taxon>Bacteria</taxon>
        <taxon>Pseudomonadati</taxon>
        <taxon>Pseudomonadota</taxon>
        <taxon>Gammaproteobacteria</taxon>
        <taxon>Cellvibrionales</taxon>
        <taxon>Cellvibrionaceae</taxon>
        <taxon>Marinimicrobium</taxon>
    </lineage>
</organism>
<protein>
    <submittedName>
        <fullName evidence="2">Nicotinamide-nucleotide amidase</fullName>
    </submittedName>
</protein>
<sequence length="177" mass="18122">MTEPLTTSAAEQQALATRLGQALTANHWTVAAAESCTGGGIAAAITDIPGSSGWFGYGLVTYSNDAKVRMLGVPEQMLIQNGAVSESVVRAMAEGAARISGADLAIAVSGVAGPEGGSEEKPVGTVWLGWAYRRGEALLSDAHLHRFEGDRAAVRGQTVTAALQQLLALTTGGKTTV</sequence>
<dbReference type="Pfam" id="PF02464">
    <property type="entry name" value="CinA"/>
    <property type="match status" value="1"/>
</dbReference>
<name>A0A3N1NWF4_9GAMM</name>